<accession>A0A2M8TWS6</accession>
<reference evidence="1 2" key="1">
    <citation type="submission" date="2017-11" db="EMBL/GenBank/DDBJ databases">
        <title>Genome sequencing of Prevotella intermedia KCOM 2832.</title>
        <authorList>
            <person name="Kook J.-K."/>
            <person name="Park S.-N."/>
            <person name="Lim Y.K."/>
        </authorList>
    </citation>
    <scope>NUCLEOTIDE SEQUENCE [LARGE SCALE GENOMIC DNA]</scope>
    <source>
        <strain evidence="1 2">KCOM 2832</strain>
    </source>
</reference>
<comment type="caution">
    <text evidence="1">The sequence shown here is derived from an EMBL/GenBank/DDBJ whole genome shotgun (WGS) entry which is preliminary data.</text>
</comment>
<organism evidence="1 2">
    <name type="scientific">Prevotella intermedia</name>
    <dbReference type="NCBI Taxonomy" id="28131"/>
    <lineage>
        <taxon>Bacteria</taxon>
        <taxon>Pseudomonadati</taxon>
        <taxon>Bacteroidota</taxon>
        <taxon>Bacteroidia</taxon>
        <taxon>Bacteroidales</taxon>
        <taxon>Prevotellaceae</taxon>
        <taxon>Prevotella</taxon>
    </lineage>
</organism>
<protein>
    <submittedName>
        <fullName evidence="1">Uncharacterized protein</fullName>
    </submittedName>
</protein>
<evidence type="ECO:0000313" key="2">
    <source>
        <dbReference type="Proteomes" id="UP000229884"/>
    </source>
</evidence>
<evidence type="ECO:0000313" key="1">
    <source>
        <dbReference type="EMBL" id="PJI28405.1"/>
    </source>
</evidence>
<dbReference type="AlphaFoldDB" id="A0A2M8TWS6"/>
<proteinExistence type="predicted"/>
<dbReference type="Proteomes" id="UP000229884">
    <property type="component" value="Unassembled WGS sequence"/>
</dbReference>
<dbReference type="EMBL" id="PENG01000001">
    <property type="protein sequence ID" value="PJI28405.1"/>
    <property type="molecule type" value="Genomic_DNA"/>
</dbReference>
<name>A0A2M8TWS6_PREIN</name>
<gene>
    <name evidence="1" type="ORF">CTM58_03990</name>
</gene>
<sequence>MALRKRLFCAAKPTLLPCKRAAFGMQNNRFCNVLTMKLLGNRCCCEKYLHFYNLFLSYMMKNIGETE</sequence>